<name>A0ABR1XGI9_9PEZI</name>
<sequence>MPYVDMLLRDLGLPTRRKGSWWQDVLSPHGVRDYRGLVEEWAAKQRRESGERELQ</sequence>
<evidence type="ECO:0000313" key="1">
    <source>
        <dbReference type="EMBL" id="KAK8153695.1"/>
    </source>
</evidence>
<comment type="caution">
    <text evidence="1">The sequence shown here is derived from an EMBL/GenBank/DDBJ whole genome shotgun (WGS) entry which is preliminary data.</text>
</comment>
<reference evidence="1 2" key="1">
    <citation type="journal article" date="2022" name="G3 (Bethesda)">
        <title>Enemy or ally: a genomic approach to elucidate the lifestyle of Phyllosticta citrichinaensis.</title>
        <authorList>
            <person name="Buijs V.A."/>
            <person name="Groenewald J.Z."/>
            <person name="Haridas S."/>
            <person name="LaButti K.M."/>
            <person name="Lipzen A."/>
            <person name="Martin F.M."/>
            <person name="Barry K."/>
            <person name="Grigoriev I.V."/>
            <person name="Crous P.W."/>
            <person name="Seidl M.F."/>
        </authorList>
    </citation>
    <scope>NUCLEOTIDE SEQUENCE [LARGE SCALE GENOMIC DNA]</scope>
    <source>
        <strain evidence="1 2">CBS 129764</strain>
    </source>
</reference>
<accession>A0ABR1XGI9</accession>
<evidence type="ECO:0000313" key="2">
    <source>
        <dbReference type="Proteomes" id="UP001456524"/>
    </source>
</evidence>
<protein>
    <submittedName>
        <fullName evidence="1">Uncharacterized protein</fullName>
    </submittedName>
</protein>
<gene>
    <name evidence="1" type="ORF">IWX90DRAFT_444949</name>
</gene>
<proteinExistence type="predicted"/>
<organism evidence="1 2">
    <name type="scientific">Phyllosticta citrichinensis</name>
    <dbReference type="NCBI Taxonomy" id="1130410"/>
    <lineage>
        <taxon>Eukaryota</taxon>
        <taxon>Fungi</taxon>
        <taxon>Dikarya</taxon>
        <taxon>Ascomycota</taxon>
        <taxon>Pezizomycotina</taxon>
        <taxon>Dothideomycetes</taxon>
        <taxon>Dothideomycetes incertae sedis</taxon>
        <taxon>Botryosphaeriales</taxon>
        <taxon>Phyllostictaceae</taxon>
        <taxon>Phyllosticta</taxon>
    </lineage>
</organism>
<dbReference type="Proteomes" id="UP001456524">
    <property type="component" value="Unassembled WGS sequence"/>
</dbReference>
<dbReference type="EMBL" id="JBBWUH010000012">
    <property type="protein sequence ID" value="KAK8153695.1"/>
    <property type="molecule type" value="Genomic_DNA"/>
</dbReference>
<keyword evidence="2" id="KW-1185">Reference proteome</keyword>